<dbReference type="AlphaFoldDB" id="A0AAW0UQZ6"/>
<dbReference type="SMART" id="SM00034">
    <property type="entry name" value="CLECT"/>
    <property type="match status" value="2"/>
</dbReference>
<evidence type="ECO:0000313" key="4">
    <source>
        <dbReference type="Proteomes" id="UP001487740"/>
    </source>
</evidence>
<dbReference type="SUPFAM" id="SSF56436">
    <property type="entry name" value="C-type lectin-like"/>
    <property type="match status" value="2"/>
</dbReference>
<dbReference type="PANTHER" id="PTHR45710:SF26">
    <property type="entry name" value="RH26557P"/>
    <property type="match status" value="1"/>
</dbReference>
<evidence type="ECO:0000313" key="3">
    <source>
        <dbReference type="EMBL" id="KAK8401190.1"/>
    </source>
</evidence>
<feature type="chain" id="PRO_5043396280" description="C-type lectin domain-containing protein" evidence="1">
    <location>
        <begin position="19"/>
        <end position="353"/>
    </location>
</feature>
<comment type="caution">
    <text evidence="3">The sequence shown here is derived from an EMBL/GenBank/DDBJ whole genome shotgun (WGS) entry which is preliminary data.</text>
</comment>
<protein>
    <recommendedName>
        <fullName evidence="2">C-type lectin domain-containing protein</fullName>
    </recommendedName>
</protein>
<accession>A0AAW0UQZ6</accession>
<dbReference type="PANTHER" id="PTHR45710">
    <property type="entry name" value="C-TYPE LECTIN DOMAIN-CONTAINING PROTEIN 180"/>
    <property type="match status" value="1"/>
</dbReference>
<feature type="domain" description="C-type lectin" evidence="2">
    <location>
        <begin position="20"/>
        <end position="173"/>
    </location>
</feature>
<feature type="signal peptide" evidence="1">
    <location>
        <begin position="1"/>
        <end position="18"/>
    </location>
</feature>
<dbReference type="InterPro" id="IPR016186">
    <property type="entry name" value="C-type_lectin-like/link_sf"/>
</dbReference>
<dbReference type="InterPro" id="IPR050828">
    <property type="entry name" value="C-type_lectin/matrix_domain"/>
</dbReference>
<keyword evidence="1" id="KW-0732">Signal</keyword>
<name>A0AAW0UQZ6_SCYPA</name>
<evidence type="ECO:0000259" key="2">
    <source>
        <dbReference type="SMART" id="SM00034"/>
    </source>
</evidence>
<proteinExistence type="predicted"/>
<dbReference type="EMBL" id="JARAKH010000009">
    <property type="protein sequence ID" value="KAK8401190.1"/>
    <property type="molecule type" value="Genomic_DNA"/>
</dbReference>
<evidence type="ECO:0000256" key="1">
    <source>
        <dbReference type="SAM" id="SignalP"/>
    </source>
</evidence>
<reference evidence="3 4" key="1">
    <citation type="submission" date="2023-03" db="EMBL/GenBank/DDBJ databases">
        <title>High-quality genome of Scylla paramamosain provides insights in environmental adaptation.</title>
        <authorList>
            <person name="Zhang L."/>
        </authorList>
    </citation>
    <scope>NUCLEOTIDE SEQUENCE [LARGE SCALE GENOMIC DNA]</scope>
    <source>
        <strain evidence="3">LZ_2023a</strain>
        <tissue evidence="3">Muscle</tissue>
    </source>
</reference>
<dbReference type="InterPro" id="IPR001304">
    <property type="entry name" value="C-type_lectin-like"/>
</dbReference>
<dbReference type="InterPro" id="IPR016187">
    <property type="entry name" value="CTDL_fold"/>
</dbReference>
<sequence>MSLLQQVIIASLAVFVAAQCPSDFFESEGLCFNVIDKPGQNLTWEECRILCEIEDEGEWKSDLAVFDNAEELEAFSITWLEISNTLPEHPYMWMGVHKKDEHWFTLDGTHITHQNLMWRVGYPHETGTHAFLEDITKTTGENSYGRLYMRTTILGEHEHNSRCLSASHLEHCSLFRGSRGDGTGAVVCLSGVDARLAPCCSAQCPPNFFESEGLCFNVIDKPGEDLTWEECRGLCEKEAEGEWKADLAVFDNAEELEEFSITWLEISNTLPEHPYMWMGVRKMDEKWVTLDGTHITEQNLMWHMGYPHETGAHAFLEDVTKTTGVNSYGRLYMSSTVVGEHEHNSRCLCEATK</sequence>
<dbReference type="Gene3D" id="3.10.100.10">
    <property type="entry name" value="Mannose-Binding Protein A, subunit A"/>
    <property type="match status" value="2"/>
</dbReference>
<gene>
    <name evidence="3" type="ORF">O3P69_002748</name>
</gene>
<dbReference type="Proteomes" id="UP001487740">
    <property type="component" value="Unassembled WGS sequence"/>
</dbReference>
<organism evidence="3 4">
    <name type="scientific">Scylla paramamosain</name>
    <name type="common">Mud crab</name>
    <dbReference type="NCBI Taxonomy" id="85552"/>
    <lineage>
        <taxon>Eukaryota</taxon>
        <taxon>Metazoa</taxon>
        <taxon>Ecdysozoa</taxon>
        <taxon>Arthropoda</taxon>
        <taxon>Crustacea</taxon>
        <taxon>Multicrustacea</taxon>
        <taxon>Malacostraca</taxon>
        <taxon>Eumalacostraca</taxon>
        <taxon>Eucarida</taxon>
        <taxon>Decapoda</taxon>
        <taxon>Pleocyemata</taxon>
        <taxon>Brachyura</taxon>
        <taxon>Eubrachyura</taxon>
        <taxon>Portunoidea</taxon>
        <taxon>Portunidae</taxon>
        <taxon>Portuninae</taxon>
        <taxon>Scylla</taxon>
    </lineage>
</organism>
<feature type="domain" description="C-type lectin" evidence="2">
    <location>
        <begin position="204"/>
        <end position="350"/>
    </location>
</feature>
<keyword evidence="4" id="KW-1185">Reference proteome</keyword>